<dbReference type="PANTHER" id="PTHR11042">
    <property type="entry name" value="EUKARYOTIC TRANSLATION INITIATION FACTOR 2-ALPHA KINASE EIF2-ALPHA KINASE -RELATED"/>
    <property type="match status" value="1"/>
</dbReference>
<feature type="compositionally biased region" description="Low complexity" evidence="6">
    <location>
        <begin position="144"/>
        <end position="179"/>
    </location>
</feature>
<keyword evidence="2" id="KW-0547">Nucleotide-binding</keyword>
<dbReference type="EMBL" id="SAEB01000009">
    <property type="protein sequence ID" value="RVD82509.1"/>
    <property type="molecule type" value="Genomic_DNA"/>
</dbReference>
<evidence type="ECO:0000256" key="3">
    <source>
        <dbReference type="ARBA" id="ARBA00022777"/>
    </source>
</evidence>
<feature type="domain" description="Protein kinase" evidence="7">
    <location>
        <begin position="538"/>
        <end position="896"/>
    </location>
</feature>
<dbReference type="InterPro" id="IPR000719">
    <property type="entry name" value="Prot_kinase_dom"/>
</dbReference>
<feature type="region of interest" description="Disordered" evidence="6">
    <location>
        <begin position="566"/>
        <end position="585"/>
    </location>
</feature>
<gene>
    <name evidence="8" type="ORF">DFL_006933</name>
</gene>
<evidence type="ECO:0000256" key="4">
    <source>
        <dbReference type="ARBA" id="ARBA00022840"/>
    </source>
</evidence>
<evidence type="ECO:0000256" key="6">
    <source>
        <dbReference type="SAM" id="MobiDB-lite"/>
    </source>
</evidence>
<dbReference type="Pfam" id="PF00069">
    <property type="entry name" value="Pkinase"/>
    <property type="match status" value="1"/>
</dbReference>
<dbReference type="Gene3D" id="1.10.510.10">
    <property type="entry name" value="Transferase(Phosphotransferase) domain 1"/>
    <property type="match status" value="1"/>
</dbReference>
<evidence type="ECO:0000256" key="2">
    <source>
        <dbReference type="ARBA" id="ARBA00022741"/>
    </source>
</evidence>
<keyword evidence="4" id="KW-0067">ATP-binding</keyword>
<dbReference type="GO" id="GO:0005524">
    <property type="term" value="F:ATP binding"/>
    <property type="evidence" value="ECO:0007669"/>
    <property type="project" value="UniProtKB-KW"/>
</dbReference>
<evidence type="ECO:0000259" key="7">
    <source>
        <dbReference type="PROSITE" id="PS50011"/>
    </source>
</evidence>
<evidence type="ECO:0000256" key="1">
    <source>
        <dbReference type="ARBA" id="ARBA00022679"/>
    </source>
</evidence>
<evidence type="ECO:0000313" key="8">
    <source>
        <dbReference type="EMBL" id="RVD82509.1"/>
    </source>
</evidence>
<keyword evidence="3" id="KW-0418">Kinase</keyword>
<evidence type="ECO:0000256" key="5">
    <source>
        <dbReference type="ARBA" id="ARBA00037982"/>
    </source>
</evidence>
<dbReference type="Gene3D" id="3.30.200.20">
    <property type="entry name" value="Phosphorylase Kinase, domain 1"/>
    <property type="match status" value="1"/>
</dbReference>
<evidence type="ECO:0000313" key="9">
    <source>
        <dbReference type="Proteomes" id="UP000283090"/>
    </source>
</evidence>
<dbReference type="PROSITE" id="PS50011">
    <property type="entry name" value="PROTEIN_KINASE_DOM"/>
    <property type="match status" value="1"/>
</dbReference>
<proteinExistence type="inferred from homology"/>
<dbReference type="GeneID" id="93589244"/>
<feature type="compositionally biased region" description="Polar residues" evidence="6">
    <location>
        <begin position="46"/>
        <end position="67"/>
    </location>
</feature>
<keyword evidence="1" id="KW-0808">Transferase</keyword>
<comment type="caution">
    <text evidence="8">The sequence shown here is derived from an EMBL/GenBank/DDBJ whole genome shotgun (WGS) entry which is preliminary data.</text>
</comment>
<dbReference type="AlphaFoldDB" id="A0A436ZU85"/>
<dbReference type="STRING" id="97331.A0A436ZU85"/>
<accession>A0A436ZU85</accession>
<feature type="compositionally biased region" description="Polar residues" evidence="6">
    <location>
        <begin position="571"/>
        <end position="581"/>
    </location>
</feature>
<keyword evidence="9" id="KW-1185">Reference proteome</keyword>
<feature type="compositionally biased region" description="Polar residues" evidence="6">
    <location>
        <begin position="74"/>
        <end position="100"/>
    </location>
</feature>
<dbReference type="OrthoDB" id="5337378at2759"/>
<protein>
    <recommendedName>
        <fullName evidence="7">Protein kinase domain-containing protein</fullName>
    </recommendedName>
</protein>
<dbReference type="GO" id="GO:0005634">
    <property type="term" value="C:nucleus"/>
    <property type="evidence" value="ECO:0007669"/>
    <property type="project" value="TreeGrafter"/>
</dbReference>
<name>A0A436ZU85_ARTFL</name>
<dbReference type="InterPro" id="IPR011009">
    <property type="entry name" value="Kinase-like_dom_sf"/>
</dbReference>
<dbReference type="GO" id="GO:0110031">
    <property type="term" value="P:negative regulation of G2/MI transition of meiotic cell cycle"/>
    <property type="evidence" value="ECO:0007669"/>
    <property type="project" value="TreeGrafter"/>
</dbReference>
<dbReference type="VEuPathDB" id="FungiDB:DFL_006933"/>
<dbReference type="GO" id="GO:0004713">
    <property type="term" value="F:protein tyrosine kinase activity"/>
    <property type="evidence" value="ECO:0007669"/>
    <property type="project" value="TreeGrafter"/>
</dbReference>
<comment type="similarity">
    <text evidence="5">Belongs to the protein kinase superfamily. Ser/Thr protein kinase family. GCN2 subfamily.</text>
</comment>
<feature type="compositionally biased region" description="Low complexity" evidence="6">
    <location>
        <begin position="395"/>
        <end position="405"/>
    </location>
</feature>
<organism evidence="8 9">
    <name type="scientific">Arthrobotrys flagrans</name>
    <name type="common">Nematode-trapping fungus</name>
    <name type="synonym">Trichothecium flagrans</name>
    <dbReference type="NCBI Taxonomy" id="97331"/>
    <lineage>
        <taxon>Eukaryota</taxon>
        <taxon>Fungi</taxon>
        <taxon>Dikarya</taxon>
        <taxon>Ascomycota</taxon>
        <taxon>Pezizomycotina</taxon>
        <taxon>Orbiliomycetes</taxon>
        <taxon>Orbiliales</taxon>
        <taxon>Orbiliaceae</taxon>
        <taxon>Arthrobotrys</taxon>
    </lineage>
</organism>
<dbReference type="PROSITE" id="PS00108">
    <property type="entry name" value="PROTEIN_KINASE_ST"/>
    <property type="match status" value="1"/>
</dbReference>
<dbReference type="InterPro" id="IPR050339">
    <property type="entry name" value="CC_SR_Kinase"/>
</dbReference>
<dbReference type="PANTHER" id="PTHR11042:SF190">
    <property type="entry name" value="MITOSIS INHIBITOR PROTEIN KINASE MIK1"/>
    <property type="match status" value="1"/>
</dbReference>
<dbReference type="Proteomes" id="UP000283090">
    <property type="component" value="Unassembled WGS sequence"/>
</dbReference>
<dbReference type="SMART" id="SM00220">
    <property type="entry name" value="S_TKc"/>
    <property type="match status" value="1"/>
</dbReference>
<reference evidence="8 9" key="1">
    <citation type="submission" date="2019-01" db="EMBL/GenBank/DDBJ databases">
        <title>Intercellular communication is required for trap formation in the nematode-trapping fungus Duddingtonia flagrans.</title>
        <authorList>
            <person name="Youssar L."/>
            <person name="Wernet V."/>
            <person name="Hensel N."/>
            <person name="Hildebrandt H.-G."/>
            <person name="Fischer R."/>
        </authorList>
    </citation>
    <scope>NUCLEOTIDE SEQUENCE [LARGE SCALE GENOMIC DNA]</scope>
    <source>
        <strain evidence="8 9">CBS H-5679</strain>
    </source>
</reference>
<feature type="region of interest" description="Disordered" evidence="6">
    <location>
        <begin position="1"/>
        <end position="197"/>
    </location>
</feature>
<sequence length="943" mass="103798">MVVSYSPHRQGGPTPVENTPPFTPFKRSNSGLTLLEVPRHTPSPIPQSRISTRRQGTLTRTRSSPISTRGALEVSSTNNLNCTPPSQSPHNTGSKITMTTEPFKAKQLRGRGIENTPAISSPLKRREISAGDVAPPRVKRRSQDGIGRSSSRSSSPAGSSSDSSSSGRSKTSRSSIFSGTGRPISHTPRKPTSLKKVVNTHHFEKPKIARSRLQPAKPPVFGVSTPLAPGKVKRIGSFDNFVSPAPKAKEPMLPQVTVSRIEQTPKDVSATPAVSKISDTPFKKPFPAPFPKLAFTPMPQRSTFATPQITKPFQPQPAVFMSTGLLTKKNRPANGNNILPPETPCKKPTFMTRNPIMVNNAPPDTPFTHKGRGKLNFNRTESFASLADTGSPDASQQSTQQSTQQEFLQTPTKRLHTSDSAGSLRGLNKRWKTDVPLSQESASPQTPQGSASIIDLDASRLSISGKPSQPLLLSDPYPSTPRSARDLFGNLVHTPSHSGSSPEKLFSATKLEQTMTPVMDRTSKTFSKDWDPNLEAKFAKVTQVGAGEFSVVFEVEAHLPLLSSQASSQLMTPENSSENGSPPNPTLILPRHYAVKRVQFHGQRDRDHRIEEVEILKSIGKHKNVIEYLDSWETSINYRVYIQTEFCELGALDSFLSDYGNHGRLDPFRIWKIFTEISEGLDHIHGRSVLHLDIKPSNILVSYNGSLKIADFGMATKYPASRSLEREGDREYLAPEVLQKHQYARPADVFSLGLTLLEIAANVQLPDNGPSWQRLRAGDLSEIPDLTPESLMHSCIRDDRGFPVIMNDDSLGDIGEDSSFCADSSFTVPASNPDGMFAKYMSNPHFRARETEDLLKPPRYLEGDSLKFMVNWLISPDPALRPSTTEILASAEVRWIKGHRTTGALVYEGEWGPAEATGEILDDMDIGNLSVEKLEEDDWLMME</sequence>
<dbReference type="GO" id="GO:0005737">
    <property type="term" value="C:cytoplasm"/>
    <property type="evidence" value="ECO:0007669"/>
    <property type="project" value="TreeGrafter"/>
</dbReference>
<dbReference type="SUPFAM" id="SSF56112">
    <property type="entry name" value="Protein kinase-like (PK-like)"/>
    <property type="match status" value="1"/>
</dbReference>
<dbReference type="RefSeq" id="XP_067488053.1">
    <property type="nucleotide sequence ID" value="XM_067636436.1"/>
</dbReference>
<feature type="region of interest" description="Disordered" evidence="6">
    <location>
        <begin position="385"/>
        <end position="428"/>
    </location>
</feature>
<dbReference type="InterPro" id="IPR008271">
    <property type="entry name" value="Ser/Thr_kinase_AS"/>
</dbReference>